<evidence type="ECO:0000313" key="2">
    <source>
        <dbReference type="EMBL" id="KAK7755999.1"/>
    </source>
</evidence>
<sequence>MDQQDIQNKVAELPNEQVVVEEKDQAQQENEVNLEPQEKDNDGGESDSGYENDDYGKTSPPWAFLTDLIADRALEAVKASREVNATRTPAEHHAYFRTVFERMREEAAARDDIPNAVTEEPLRKLRLRFIPQQYSSRCHCCFDFENFPQAIVRANPDQPGVITKDQVLEAICATLHPFPESEGDRSSEPSGSCESSAEPSGEQEEESALLSSGGDGSEEDRPSIKYGQPADFKFFVFNFAWIMSGRTLIDEVLFVFYRNADRLAEDFYLVNFGDPAKDDDNKGEVELDEEEEFLRIRNLIGRDIGARNRSGWEV</sequence>
<dbReference type="Proteomes" id="UP001320420">
    <property type="component" value="Unassembled WGS sequence"/>
</dbReference>
<feature type="region of interest" description="Disordered" evidence="1">
    <location>
        <begin position="1"/>
        <end position="57"/>
    </location>
</feature>
<proteinExistence type="predicted"/>
<gene>
    <name evidence="2" type="ORF">SLS62_001942</name>
</gene>
<dbReference type="EMBL" id="JAKJXP020000009">
    <property type="protein sequence ID" value="KAK7755999.1"/>
    <property type="molecule type" value="Genomic_DNA"/>
</dbReference>
<dbReference type="AlphaFoldDB" id="A0AAN9V7J3"/>
<name>A0AAN9V7J3_9PEZI</name>
<reference evidence="2 3" key="1">
    <citation type="submission" date="2024-02" db="EMBL/GenBank/DDBJ databases">
        <title>De novo assembly and annotation of 12 fungi associated with fruit tree decline syndrome in Ontario, Canada.</title>
        <authorList>
            <person name="Sulman M."/>
            <person name="Ellouze W."/>
            <person name="Ilyukhin E."/>
        </authorList>
    </citation>
    <scope>NUCLEOTIDE SEQUENCE [LARGE SCALE GENOMIC DNA]</scope>
    <source>
        <strain evidence="2 3">M11/M66-122</strain>
    </source>
</reference>
<evidence type="ECO:0000313" key="3">
    <source>
        <dbReference type="Proteomes" id="UP001320420"/>
    </source>
</evidence>
<organism evidence="2 3">
    <name type="scientific">Diatrype stigma</name>
    <dbReference type="NCBI Taxonomy" id="117547"/>
    <lineage>
        <taxon>Eukaryota</taxon>
        <taxon>Fungi</taxon>
        <taxon>Dikarya</taxon>
        <taxon>Ascomycota</taxon>
        <taxon>Pezizomycotina</taxon>
        <taxon>Sordariomycetes</taxon>
        <taxon>Xylariomycetidae</taxon>
        <taxon>Xylariales</taxon>
        <taxon>Diatrypaceae</taxon>
        <taxon>Diatrype</taxon>
    </lineage>
</organism>
<keyword evidence="3" id="KW-1185">Reference proteome</keyword>
<comment type="caution">
    <text evidence="2">The sequence shown here is derived from an EMBL/GenBank/DDBJ whole genome shotgun (WGS) entry which is preliminary data.</text>
</comment>
<feature type="region of interest" description="Disordered" evidence="1">
    <location>
        <begin position="178"/>
        <end position="223"/>
    </location>
</feature>
<protein>
    <submittedName>
        <fullName evidence="2">Uncharacterized protein</fullName>
    </submittedName>
</protein>
<evidence type="ECO:0000256" key="1">
    <source>
        <dbReference type="SAM" id="MobiDB-lite"/>
    </source>
</evidence>
<feature type="compositionally biased region" description="Acidic residues" evidence="1">
    <location>
        <begin position="43"/>
        <end position="53"/>
    </location>
</feature>
<feature type="compositionally biased region" description="Low complexity" evidence="1">
    <location>
        <begin position="188"/>
        <end position="200"/>
    </location>
</feature>
<accession>A0AAN9V7J3</accession>